<keyword evidence="3" id="KW-0547">Nucleotide-binding</keyword>
<feature type="domain" description="ABC transporter" evidence="5">
    <location>
        <begin position="5"/>
        <end position="250"/>
    </location>
</feature>
<keyword evidence="2" id="KW-0813">Transport</keyword>
<dbReference type="InterPro" id="IPR050319">
    <property type="entry name" value="ABC_transp_ATP-bind"/>
</dbReference>
<dbReference type="PANTHER" id="PTHR43776">
    <property type="entry name" value="TRANSPORT ATP-BINDING PROTEIN"/>
    <property type="match status" value="1"/>
</dbReference>
<dbReference type="InterPro" id="IPR017871">
    <property type="entry name" value="ABC_transporter-like_CS"/>
</dbReference>
<proteinExistence type="inferred from homology"/>
<comment type="similarity">
    <text evidence="1">Belongs to the ABC transporter superfamily.</text>
</comment>
<feature type="domain" description="ABC transporter" evidence="5">
    <location>
        <begin position="272"/>
        <end position="507"/>
    </location>
</feature>
<dbReference type="GO" id="GO:0055085">
    <property type="term" value="P:transmembrane transport"/>
    <property type="evidence" value="ECO:0007669"/>
    <property type="project" value="UniProtKB-ARBA"/>
</dbReference>
<dbReference type="PROSITE" id="PS50893">
    <property type="entry name" value="ABC_TRANSPORTER_2"/>
    <property type="match status" value="2"/>
</dbReference>
<dbReference type="NCBIfam" id="NF007739">
    <property type="entry name" value="PRK10419.1"/>
    <property type="match status" value="2"/>
</dbReference>
<dbReference type="GO" id="GO:0015833">
    <property type="term" value="P:peptide transport"/>
    <property type="evidence" value="ECO:0007669"/>
    <property type="project" value="InterPro"/>
</dbReference>
<organism evidence="6 7">
    <name type="scientific">Nonomuraea endophytica</name>
    <dbReference type="NCBI Taxonomy" id="714136"/>
    <lineage>
        <taxon>Bacteria</taxon>
        <taxon>Bacillati</taxon>
        <taxon>Actinomycetota</taxon>
        <taxon>Actinomycetes</taxon>
        <taxon>Streptosporangiales</taxon>
        <taxon>Streptosporangiaceae</taxon>
        <taxon>Nonomuraea</taxon>
    </lineage>
</organism>
<sequence length="518" mass="55517">MTSLVTVEDLRVSFGPAEVVHGVSLSIEPGECVAIVGESGSGKSVTARTLLGLAGPGSAVQAGTFRVTGRDARAFTTGDWRRLRGRFAGLVLQDALVSLDPLRTVGAEIAEVLALHDVVPRARRADRVAELLDAVGVPEPRTRAGQYPHQLSGGLRQRALIASAIAADPQLIIADEPTTALDVTIQAQILRLLAERRAAGTALLLISHDLAVVAAIADRILVMKDGRIVEEGPAREVLAAPRHDYTRSLLAAVPSATSRATRPAPDLSVQALAGINLTRSYGSRRVVHDVSFALHKGETLGVVGESGSGKTTLARLALALLEPDQGHATLHREPWTQLRERERRPLRPRIQLISQSPLDSFDPRHTVGRLIAEPLRLPRAERFARVLDLLARVGLPPETAALSPRVLSGGQRQRVAIARALGPRPDVLVCDEPVSALDVSIQAQVLDLLADIQAEYGTAIVFISHDLAVVAAIADRVLVMKDGRVVEEGDVEEVFTRPRHPYTQALMAAVPRLELSTL</sequence>
<dbReference type="Pfam" id="PF00005">
    <property type="entry name" value="ABC_tran"/>
    <property type="match status" value="2"/>
</dbReference>
<dbReference type="GO" id="GO:0016887">
    <property type="term" value="F:ATP hydrolysis activity"/>
    <property type="evidence" value="ECO:0007669"/>
    <property type="project" value="InterPro"/>
</dbReference>
<evidence type="ECO:0000313" key="6">
    <source>
        <dbReference type="EMBL" id="MBB5076399.1"/>
    </source>
</evidence>
<dbReference type="Gene3D" id="3.40.50.300">
    <property type="entry name" value="P-loop containing nucleotide triphosphate hydrolases"/>
    <property type="match status" value="2"/>
</dbReference>
<dbReference type="InterPro" id="IPR003439">
    <property type="entry name" value="ABC_transporter-like_ATP-bd"/>
</dbReference>
<dbReference type="Pfam" id="PF08352">
    <property type="entry name" value="oligo_HPY"/>
    <property type="match status" value="2"/>
</dbReference>
<dbReference type="CDD" id="cd03257">
    <property type="entry name" value="ABC_NikE_OppD_transporters"/>
    <property type="match status" value="2"/>
</dbReference>
<dbReference type="Proteomes" id="UP000568380">
    <property type="component" value="Unassembled WGS sequence"/>
</dbReference>
<dbReference type="InterPro" id="IPR003593">
    <property type="entry name" value="AAA+_ATPase"/>
</dbReference>
<dbReference type="SMART" id="SM00382">
    <property type="entry name" value="AAA"/>
    <property type="match status" value="2"/>
</dbReference>
<keyword evidence="4 6" id="KW-0067">ATP-binding</keyword>
<dbReference type="EMBL" id="JACHIN010000002">
    <property type="protein sequence ID" value="MBB5076399.1"/>
    <property type="molecule type" value="Genomic_DNA"/>
</dbReference>
<dbReference type="PANTHER" id="PTHR43776:SF7">
    <property type="entry name" value="D,D-DIPEPTIDE TRANSPORT ATP-BINDING PROTEIN DDPF-RELATED"/>
    <property type="match status" value="1"/>
</dbReference>
<evidence type="ECO:0000259" key="5">
    <source>
        <dbReference type="PROSITE" id="PS50893"/>
    </source>
</evidence>
<dbReference type="InterPro" id="IPR027417">
    <property type="entry name" value="P-loop_NTPase"/>
</dbReference>
<reference evidence="6 7" key="1">
    <citation type="submission" date="2020-08" db="EMBL/GenBank/DDBJ databases">
        <title>Genomic Encyclopedia of Type Strains, Phase IV (KMG-IV): sequencing the most valuable type-strain genomes for metagenomic binning, comparative biology and taxonomic classification.</title>
        <authorList>
            <person name="Goeker M."/>
        </authorList>
    </citation>
    <scope>NUCLEOTIDE SEQUENCE [LARGE SCALE GENOMIC DNA]</scope>
    <source>
        <strain evidence="6 7">DSM 45385</strain>
    </source>
</reference>
<dbReference type="GO" id="GO:0005524">
    <property type="term" value="F:ATP binding"/>
    <property type="evidence" value="ECO:0007669"/>
    <property type="project" value="UniProtKB-KW"/>
</dbReference>
<dbReference type="AlphaFoldDB" id="A0A7W7ZZQ6"/>
<dbReference type="PROSITE" id="PS00211">
    <property type="entry name" value="ABC_TRANSPORTER_1"/>
    <property type="match status" value="1"/>
</dbReference>
<dbReference type="InterPro" id="IPR013563">
    <property type="entry name" value="Oligopep_ABC_C"/>
</dbReference>
<evidence type="ECO:0000256" key="2">
    <source>
        <dbReference type="ARBA" id="ARBA00022448"/>
    </source>
</evidence>
<gene>
    <name evidence="6" type="ORF">HNR40_001863</name>
</gene>
<evidence type="ECO:0000256" key="4">
    <source>
        <dbReference type="ARBA" id="ARBA00022840"/>
    </source>
</evidence>
<dbReference type="RefSeq" id="WP_184959833.1">
    <property type="nucleotide sequence ID" value="NZ_JACHIN010000002.1"/>
</dbReference>
<dbReference type="NCBIfam" id="NF008453">
    <property type="entry name" value="PRK11308.1"/>
    <property type="match status" value="2"/>
</dbReference>
<dbReference type="SUPFAM" id="SSF52540">
    <property type="entry name" value="P-loop containing nucleoside triphosphate hydrolases"/>
    <property type="match status" value="2"/>
</dbReference>
<accession>A0A7W7ZZQ6</accession>
<protein>
    <submittedName>
        <fullName evidence="6">Peptide/nickel transport system ATP-binding protein</fullName>
    </submittedName>
</protein>
<evidence type="ECO:0000313" key="7">
    <source>
        <dbReference type="Proteomes" id="UP000568380"/>
    </source>
</evidence>
<comment type="caution">
    <text evidence="6">The sequence shown here is derived from an EMBL/GenBank/DDBJ whole genome shotgun (WGS) entry which is preliminary data.</text>
</comment>
<keyword evidence="7" id="KW-1185">Reference proteome</keyword>
<evidence type="ECO:0000256" key="1">
    <source>
        <dbReference type="ARBA" id="ARBA00005417"/>
    </source>
</evidence>
<name>A0A7W7ZZQ6_9ACTN</name>
<evidence type="ECO:0000256" key="3">
    <source>
        <dbReference type="ARBA" id="ARBA00022741"/>
    </source>
</evidence>